<gene>
    <name evidence="2" type="ORF">KVT40_008473</name>
</gene>
<evidence type="ECO:0000313" key="3">
    <source>
        <dbReference type="Proteomes" id="UP000809789"/>
    </source>
</evidence>
<protein>
    <submittedName>
        <fullName evidence="2">Uncharacterized protein</fullName>
    </submittedName>
</protein>
<dbReference type="OrthoDB" id="10395740at2759"/>
<keyword evidence="1" id="KW-0812">Transmembrane</keyword>
<dbReference type="AlphaFoldDB" id="A0A8K0KUK7"/>
<dbReference type="Proteomes" id="UP000809789">
    <property type="component" value="Unassembled WGS sequence"/>
</dbReference>
<keyword evidence="1" id="KW-1133">Transmembrane helix</keyword>
<keyword evidence="1" id="KW-0472">Membrane</keyword>
<organism evidence="2 3">
    <name type="scientific">Elsinoe batatas</name>
    <dbReference type="NCBI Taxonomy" id="2601811"/>
    <lineage>
        <taxon>Eukaryota</taxon>
        <taxon>Fungi</taxon>
        <taxon>Dikarya</taxon>
        <taxon>Ascomycota</taxon>
        <taxon>Pezizomycotina</taxon>
        <taxon>Dothideomycetes</taxon>
        <taxon>Dothideomycetidae</taxon>
        <taxon>Myriangiales</taxon>
        <taxon>Elsinoaceae</taxon>
        <taxon>Elsinoe</taxon>
    </lineage>
</organism>
<sequence>MTTARSIRHFIRELLATEIIISSSVGILRILFTFEPLPMEEHIDNVVSFYGPLFQNVCTAIQAGFQFTRQLFSASWSVVCIAWPLLMVCTFLATVVVWTWYAWVFVFTGRSQWTIDDEEAGEKIRALRVKVAGKRAEKAVPGKILKKTIQGKEGQVVVGAQNESSQKDEIQKQETQIEKFAEGDEADWEDIAEVA</sequence>
<evidence type="ECO:0000256" key="1">
    <source>
        <dbReference type="SAM" id="Phobius"/>
    </source>
</evidence>
<comment type="caution">
    <text evidence="2">The sequence shown here is derived from an EMBL/GenBank/DDBJ whole genome shotgun (WGS) entry which is preliminary data.</text>
</comment>
<feature type="transmembrane region" description="Helical" evidence="1">
    <location>
        <begin position="81"/>
        <end position="103"/>
    </location>
</feature>
<proteinExistence type="predicted"/>
<name>A0A8K0KUK7_9PEZI</name>
<reference evidence="2" key="1">
    <citation type="submission" date="2021-07" db="EMBL/GenBank/DDBJ databases">
        <title>Elsinoe batatas strain:CRI-CJ2 Genome sequencing and assembly.</title>
        <authorList>
            <person name="Huang L."/>
        </authorList>
    </citation>
    <scope>NUCLEOTIDE SEQUENCE</scope>
    <source>
        <strain evidence="2">CRI-CJ2</strain>
    </source>
</reference>
<evidence type="ECO:0000313" key="2">
    <source>
        <dbReference type="EMBL" id="KAG8623497.1"/>
    </source>
</evidence>
<dbReference type="EMBL" id="JAESVG020000010">
    <property type="protein sequence ID" value="KAG8623497.1"/>
    <property type="molecule type" value="Genomic_DNA"/>
</dbReference>
<accession>A0A8K0KUK7</accession>
<keyword evidence="3" id="KW-1185">Reference proteome</keyword>